<dbReference type="STRING" id="314285.KT71_12000"/>
<dbReference type="Pfam" id="PF02589">
    <property type="entry name" value="LUD_dom"/>
    <property type="match status" value="1"/>
</dbReference>
<proteinExistence type="predicted"/>
<evidence type="ECO:0000259" key="1">
    <source>
        <dbReference type="Pfam" id="PF02589"/>
    </source>
</evidence>
<reference evidence="2 3" key="1">
    <citation type="journal article" date="2007" name="Proc. Natl. Acad. Sci. U.S.A.">
        <title>Characterization of a marine gammaproteobacterium capable of aerobic anoxygenic photosynthesis.</title>
        <authorList>
            <person name="Fuchs B.M."/>
            <person name="Spring S."/>
            <person name="Teeling H."/>
            <person name="Quast C."/>
            <person name="Wulf J."/>
            <person name="Schattenhofer M."/>
            <person name="Yan S."/>
            <person name="Ferriera S."/>
            <person name="Johnson J."/>
            <person name="Glockner F.O."/>
            <person name="Amann R."/>
        </authorList>
    </citation>
    <scope>NUCLEOTIDE SEQUENCE [LARGE SCALE GENOMIC DNA]</scope>
    <source>
        <strain evidence="2">KT71</strain>
    </source>
</reference>
<evidence type="ECO:0000313" key="2">
    <source>
        <dbReference type="EMBL" id="EAQ96981.1"/>
    </source>
</evidence>
<gene>
    <name evidence="2" type="ORF">KT71_12000</name>
</gene>
<dbReference type="Gene3D" id="3.40.50.10420">
    <property type="entry name" value="NagB/RpiA/CoA transferase-like"/>
    <property type="match status" value="1"/>
</dbReference>
<dbReference type="InterPro" id="IPR003741">
    <property type="entry name" value="LUD_dom"/>
</dbReference>
<accession>A4AAA4</accession>
<comment type="caution">
    <text evidence="2">The sequence shown here is derived from an EMBL/GenBank/DDBJ whole genome shotgun (WGS) entry which is preliminary data.</text>
</comment>
<dbReference type="SUPFAM" id="SSF100950">
    <property type="entry name" value="NagB/RpiA/CoA transferase-like"/>
    <property type="match status" value="1"/>
</dbReference>
<sequence length="228" mass="24411">MNAGDAEKAVFARIRGASRRSSAEQIAKELAALKTPAAAPLPTVDLCEALRLNLANNGATSAAVETRSAAVQEISHFITQKYAQRRVVTGHDPRLAALPWRDGGLLPRFDIAQNGDTVSVSYAYCAVAESGSLALLLDRNNPGLNNLLVEDHIILVDRGDIHERIESIWTAPRLQEAETRPRGLMMISGPSSTADISMQLVLGAHGPRALHVIIVGQEPGQTSGKELL</sequence>
<evidence type="ECO:0000313" key="3">
    <source>
        <dbReference type="Proteomes" id="UP000019205"/>
    </source>
</evidence>
<dbReference type="InterPro" id="IPR037171">
    <property type="entry name" value="NagB/RpiA_transferase-like"/>
</dbReference>
<feature type="domain" description="LUD" evidence="1">
    <location>
        <begin position="119"/>
        <end position="215"/>
    </location>
</feature>
<dbReference type="HOGENOM" id="CLU_090664_3_0_6"/>
<dbReference type="OrthoDB" id="9794157at2"/>
<dbReference type="AlphaFoldDB" id="A4AAA4"/>
<dbReference type="PANTHER" id="PTHR43682:SF1">
    <property type="entry name" value="LACTATE UTILIZATION PROTEIN C"/>
    <property type="match status" value="1"/>
</dbReference>
<protein>
    <recommendedName>
        <fullName evidence="1">LUD domain-containing protein</fullName>
    </recommendedName>
</protein>
<dbReference type="EMBL" id="AAOA02000003">
    <property type="protein sequence ID" value="EAQ96981.1"/>
    <property type="molecule type" value="Genomic_DNA"/>
</dbReference>
<organism evidence="2 3">
    <name type="scientific">Congregibacter litoralis KT71</name>
    <dbReference type="NCBI Taxonomy" id="314285"/>
    <lineage>
        <taxon>Bacteria</taxon>
        <taxon>Pseudomonadati</taxon>
        <taxon>Pseudomonadota</taxon>
        <taxon>Gammaproteobacteria</taxon>
        <taxon>Cellvibrionales</taxon>
        <taxon>Halieaceae</taxon>
        <taxon>Congregibacter</taxon>
    </lineage>
</organism>
<dbReference type="Proteomes" id="UP000019205">
    <property type="component" value="Chromosome"/>
</dbReference>
<dbReference type="PANTHER" id="PTHR43682">
    <property type="entry name" value="LACTATE UTILIZATION PROTEIN C"/>
    <property type="match status" value="1"/>
</dbReference>
<dbReference type="InterPro" id="IPR024185">
    <property type="entry name" value="FTHF_cligase-like_sf"/>
</dbReference>
<keyword evidence="3" id="KW-1185">Reference proteome</keyword>
<reference evidence="2 3" key="2">
    <citation type="journal article" date="2009" name="PLoS ONE">
        <title>The photosynthetic apparatus and its regulation in the aerobic gammaproteobacterium Congregibacter litoralis gen. nov., sp. nov.</title>
        <authorList>
            <person name="Spring S."/>
            <person name="Lunsdorf H."/>
            <person name="Fuchs B.M."/>
            <person name="Tindall B.J."/>
        </authorList>
    </citation>
    <scope>NUCLEOTIDE SEQUENCE [LARGE SCALE GENOMIC DNA]</scope>
    <source>
        <strain evidence="2">KT71</strain>
    </source>
</reference>
<dbReference type="eggNOG" id="COG1556">
    <property type="taxonomic scope" value="Bacteria"/>
</dbReference>
<dbReference type="RefSeq" id="WP_008294830.1">
    <property type="nucleotide sequence ID" value="NZ_CM002299.1"/>
</dbReference>
<name>A4AAA4_9GAMM</name>